<dbReference type="AlphaFoldDB" id="A0A8B6CIP7"/>
<dbReference type="PROSITE" id="PS50287">
    <property type="entry name" value="SRCR_2"/>
    <property type="match status" value="1"/>
</dbReference>
<name>A0A8B6CIP7_MYTGA</name>
<evidence type="ECO:0000256" key="4">
    <source>
        <dbReference type="SAM" id="Phobius"/>
    </source>
</evidence>
<protein>
    <recommendedName>
        <fullName evidence="5">SRCR domain-containing protein</fullName>
    </recommendedName>
</protein>
<keyword evidence="1" id="KW-0732">Signal</keyword>
<dbReference type="Gene3D" id="3.10.250.10">
    <property type="entry name" value="SRCR-like domain"/>
    <property type="match status" value="1"/>
</dbReference>
<sequence length="285" mass="31979">MFIYTIFLTNLKCSNHWIEGDIRLVNSRLEIFYNFVWGTVCDDLFGDINAHVACKQLGFSTGVSLGSDVDDGSGRIWLDDVNCAGNEQKLMYCSHKEWGVGNCNHNEDVGIYCSNNTAILGGWSPWTTWSICSDNSCNDGLQSRSRRCDLPLPSDRSFYCNGTSMEIKPFNSTLYTGSRPITISDPVGKYSLGVVVGVGVGCILMTNILVLLTQSAFSRWRKYKRSDTRNSNTGESYDDLRINESTSDYSVRINQYNTSNTANRESNVPFETYDNLGQDFYENAI</sequence>
<gene>
    <name evidence="6" type="ORF">MGAL_10B066246</name>
</gene>
<feature type="transmembrane region" description="Helical" evidence="4">
    <location>
        <begin position="190"/>
        <end position="212"/>
    </location>
</feature>
<dbReference type="SUPFAM" id="SSF82895">
    <property type="entry name" value="TSP-1 type 1 repeat"/>
    <property type="match status" value="1"/>
</dbReference>
<keyword evidence="4" id="KW-0812">Transmembrane</keyword>
<dbReference type="InterPro" id="IPR036383">
    <property type="entry name" value="TSP1_rpt_sf"/>
</dbReference>
<feature type="disulfide bond" evidence="3">
    <location>
        <begin position="83"/>
        <end position="93"/>
    </location>
</feature>
<dbReference type="SMART" id="SM00202">
    <property type="entry name" value="SR"/>
    <property type="match status" value="1"/>
</dbReference>
<dbReference type="Proteomes" id="UP000596742">
    <property type="component" value="Unassembled WGS sequence"/>
</dbReference>
<evidence type="ECO:0000256" key="2">
    <source>
        <dbReference type="ARBA" id="ARBA00023157"/>
    </source>
</evidence>
<evidence type="ECO:0000313" key="7">
    <source>
        <dbReference type="Proteomes" id="UP000596742"/>
    </source>
</evidence>
<dbReference type="OrthoDB" id="10066015at2759"/>
<dbReference type="InterPro" id="IPR036772">
    <property type="entry name" value="SRCR-like_dom_sf"/>
</dbReference>
<dbReference type="FunFam" id="3.10.250.10:FF:000001">
    <property type="entry name" value="Lysyl oxidase 4 isoform X1"/>
    <property type="match status" value="1"/>
</dbReference>
<dbReference type="Gene3D" id="2.20.100.10">
    <property type="entry name" value="Thrombospondin type-1 (TSP1) repeat"/>
    <property type="match status" value="1"/>
</dbReference>
<dbReference type="InterPro" id="IPR001190">
    <property type="entry name" value="SRCR"/>
</dbReference>
<accession>A0A8B6CIP7</accession>
<dbReference type="PANTHER" id="PTHR48071:SF18">
    <property type="entry name" value="DELETED IN MALIGNANT BRAIN TUMORS 1 PROTEIN-RELATED"/>
    <property type="match status" value="1"/>
</dbReference>
<keyword evidence="4" id="KW-1133">Transmembrane helix</keyword>
<dbReference type="InterPro" id="IPR000884">
    <property type="entry name" value="TSP1_rpt"/>
</dbReference>
<comment type="caution">
    <text evidence="3">Lacks conserved residue(s) required for the propagation of feature annotation.</text>
</comment>
<proteinExistence type="predicted"/>
<dbReference type="PANTHER" id="PTHR48071">
    <property type="entry name" value="SRCR DOMAIN-CONTAINING PROTEIN"/>
    <property type="match status" value="1"/>
</dbReference>
<dbReference type="Pfam" id="PF00530">
    <property type="entry name" value="SRCR"/>
    <property type="match status" value="1"/>
</dbReference>
<evidence type="ECO:0000259" key="5">
    <source>
        <dbReference type="PROSITE" id="PS50287"/>
    </source>
</evidence>
<keyword evidence="7" id="KW-1185">Reference proteome</keyword>
<dbReference type="Pfam" id="PF00090">
    <property type="entry name" value="TSP_1"/>
    <property type="match status" value="1"/>
</dbReference>
<keyword evidence="2 3" id="KW-1015">Disulfide bond</keyword>
<feature type="domain" description="SRCR" evidence="5">
    <location>
        <begin position="15"/>
        <end position="114"/>
    </location>
</feature>
<dbReference type="PRINTS" id="PR00258">
    <property type="entry name" value="SPERACTRCPTR"/>
</dbReference>
<evidence type="ECO:0000256" key="3">
    <source>
        <dbReference type="PROSITE-ProRule" id="PRU00196"/>
    </source>
</evidence>
<dbReference type="PROSITE" id="PS50092">
    <property type="entry name" value="TSP1"/>
    <property type="match status" value="1"/>
</dbReference>
<dbReference type="GO" id="GO:0016020">
    <property type="term" value="C:membrane"/>
    <property type="evidence" value="ECO:0007669"/>
    <property type="project" value="InterPro"/>
</dbReference>
<dbReference type="FunFam" id="2.20.100.10:FF:000001">
    <property type="entry name" value="semaphorin-5A isoform X1"/>
    <property type="match status" value="1"/>
</dbReference>
<keyword evidence="4" id="KW-0472">Membrane</keyword>
<dbReference type="SUPFAM" id="SSF56487">
    <property type="entry name" value="SRCR-like"/>
    <property type="match status" value="1"/>
</dbReference>
<dbReference type="EMBL" id="UYJE01001813">
    <property type="protein sequence ID" value="VDI05355.1"/>
    <property type="molecule type" value="Genomic_DNA"/>
</dbReference>
<evidence type="ECO:0000256" key="1">
    <source>
        <dbReference type="ARBA" id="ARBA00022729"/>
    </source>
</evidence>
<evidence type="ECO:0000313" key="6">
    <source>
        <dbReference type="EMBL" id="VDI05355.1"/>
    </source>
</evidence>
<comment type="caution">
    <text evidence="6">The sequence shown here is derived from an EMBL/GenBank/DDBJ whole genome shotgun (WGS) entry which is preliminary data.</text>
</comment>
<reference evidence="6" key="1">
    <citation type="submission" date="2018-11" db="EMBL/GenBank/DDBJ databases">
        <authorList>
            <person name="Alioto T."/>
            <person name="Alioto T."/>
        </authorList>
    </citation>
    <scope>NUCLEOTIDE SEQUENCE</scope>
</reference>
<organism evidence="6 7">
    <name type="scientific">Mytilus galloprovincialis</name>
    <name type="common">Mediterranean mussel</name>
    <dbReference type="NCBI Taxonomy" id="29158"/>
    <lineage>
        <taxon>Eukaryota</taxon>
        <taxon>Metazoa</taxon>
        <taxon>Spiralia</taxon>
        <taxon>Lophotrochozoa</taxon>
        <taxon>Mollusca</taxon>
        <taxon>Bivalvia</taxon>
        <taxon>Autobranchia</taxon>
        <taxon>Pteriomorphia</taxon>
        <taxon>Mytilida</taxon>
        <taxon>Mytiloidea</taxon>
        <taxon>Mytilidae</taxon>
        <taxon>Mytilinae</taxon>
        <taxon>Mytilus</taxon>
    </lineage>
</organism>